<dbReference type="PANTHER" id="PTHR45674">
    <property type="entry name" value="DNA LIGASE 1/3 FAMILY MEMBER"/>
    <property type="match status" value="1"/>
</dbReference>
<dbReference type="CDD" id="cd07901">
    <property type="entry name" value="Adenylation_DNA_ligase_Arch_LigB"/>
    <property type="match status" value="1"/>
</dbReference>
<feature type="binding site" evidence="14">
    <location>
        <position position="301"/>
    </location>
    <ligand>
        <name>ATP</name>
        <dbReference type="ChEBI" id="CHEBI:30616"/>
    </ligand>
</feature>
<keyword evidence="5 14" id="KW-0547">Nucleotide-binding</keyword>
<dbReference type="InterPro" id="IPR012310">
    <property type="entry name" value="DNA_ligase_ATP-dep_cent"/>
</dbReference>
<dbReference type="GO" id="GO:0005524">
    <property type="term" value="F:ATP binding"/>
    <property type="evidence" value="ECO:0007669"/>
    <property type="project" value="UniProtKB-UniRule"/>
</dbReference>
<dbReference type="HOGENOM" id="CLU_005138_6_1_6"/>
<proteinExistence type="inferred from homology"/>
<comment type="similarity">
    <text evidence="14 16">Belongs to the ATP-dependent DNA ligase family.</text>
</comment>
<evidence type="ECO:0000256" key="12">
    <source>
        <dbReference type="ARBA" id="ARBA00034003"/>
    </source>
</evidence>
<dbReference type="NCBIfam" id="TIGR00574">
    <property type="entry name" value="dnl1"/>
    <property type="match status" value="1"/>
</dbReference>
<dbReference type="eggNOG" id="COG1793">
    <property type="taxonomic scope" value="Bacteria"/>
</dbReference>
<evidence type="ECO:0000256" key="3">
    <source>
        <dbReference type="ARBA" id="ARBA00022705"/>
    </source>
</evidence>
<feature type="binding site" evidence="14">
    <location>
        <position position="232"/>
    </location>
    <ligand>
        <name>ATP</name>
        <dbReference type="ChEBI" id="CHEBI:30616"/>
    </ligand>
</feature>
<dbReference type="InterPro" id="IPR012309">
    <property type="entry name" value="DNA_ligase_ATP-dep_C"/>
</dbReference>
<evidence type="ECO:0000313" key="18">
    <source>
        <dbReference type="EMBL" id="AGA90915.1"/>
    </source>
</evidence>
<dbReference type="FunFam" id="2.40.50.140:FF:000163">
    <property type="entry name" value="Probable DNA ligase"/>
    <property type="match status" value="1"/>
</dbReference>
<dbReference type="Pfam" id="PF01068">
    <property type="entry name" value="DNA_ligase_A_M"/>
    <property type="match status" value="1"/>
</dbReference>
<keyword evidence="1 14" id="KW-0436">Ligase</keyword>
<feature type="binding site" evidence="14">
    <location>
        <position position="210"/>
    </location>
    <ligand>
        <name>ATP</name>
        <dbReference type="ChEBI" id="CHEBI:30616"/>
    </ligand>
</feature>
<keyword evidence="8 14" id="KW-0460">Magnesium</keyword>
<dbReference type="InterPro" id="IPR012308">
    <property type="entry name" value="DNA_ligase_ATP-dep_N"/>
</dbReference>
<evidence type="ECO:0000256" key="11">
    <source>
        <dbReference type="ARBA" id="ARBA00023306"/>
    </source>
</evidence>
<reference evidence="18 19" key="1">
    <citation type="submission" date="2011-09" db="EMBL/GenBank/DDBJ databases">
        <title>Complete sequence of chromosome of Thioflavicoccus mobilis 8321.</title>
        <authorList>
            <consortium name="US DOE Joint Genome Institute"/>
            <person name="Lucas S."/>
            <person name="Han J."/>
            <person name="Lapidus A."/>
            <person name="Cheng J.-F."/>
            <person name="Goodwin L."/>
            <person name="Pitluck S."/>
            <person name="Peters L."/>
            <person name="Ovchinnikova G."/>
            <person name="Lu M."/>
            <person name="Detter J.C."/>
            <person name="Han C."/>
            <person name="Tapia R."/>
            <person name="Land M."/>
            <person name="Hauser L."/>
            <person name="Kyrpides N."/>
            <person name="Ivanova N."/>
            <person name="Pagani I."/>
            <person name="Vogl K."/>
            <person name="Liu Z."/>
            <person name="Imhoff J."/>
            <person name="Thiel V."/>
            <person name="Frigaard N.-U."/>
            <person name="Bryant D."/>
            <person name="Woyke T."/>
        </authorList>
    </citation>
    <scope>NUCLEOTIDE SEQUENCE [LARGE SCALE GENOMIC DNA]</scope>
    <source>
        <strain evidence="18 19">8321</strain>
    </source>
</reference>
<dbReference type="Pfam" id="PF04679">
    <property type="entry name" value="DNA_ligase_A_C"/>
    <property type="match status" value="1"/>
</dbReference>
<organism evidence="18 19">
    <name type="scientific">Thioflavicoccus mobilis 8321</name>
    <dbReference type="NCBI Taxonomy" id="765912"/>
    <lineage>
        <taxon>Bacteria</taxon>
        <taxon>Pseudomonadati</taxon>
        <taxon>Pseudomonadota</taxon>
        <taxon>Gammaproteobacteria</taxon>
        <taxon>Chromatiales</taxon>
        <taxon>Chromatiaceae</taxon>
        <taxon>Thioflavicoccus</taxon>
    </lineage>
</organism>
<dbReference type="PATRIC" id="fig|765912.4.peg.2125"/>
<accession>L0GZV9</accession>
<sequence length="514" mass="55327">MRLNALVETSAAIAATPRRSEKVALLADCLGRLDPTEIAVAVHYLSGTLPQGRIGLGPAILRDMSAVPAAAQASLDLATIDRAFTLVAAMRGSGSQASRATTLAKLFSSATLPEQSFLSRLVLGELRQGALEGVMTEAIARAARLPLPAVRQAMMLAGDGGEVARAALIDGATGLVRFRLQVMTPVKPMLAQPGDGPDEAVARLGEAALEYKLDGARVQVHRVGDAVRVFTRRLNEVTSRVPEVVQAVLSLPVTRLILDGEVLALGPDGRPQPFQVTMRRFGRRSDPRTLRQSLPLSAYYFDCLHADGEDLIGRPLRERLAALDALLPPALAIHRRIATDPTEAEGFLAASLAAGHEGIMVKALDAPYEAGSRGAAWLKVKPAHTLDLVVLAAEWGSGRRRGWLSNLHLSARDPQADSFVMLGKTFKGLTDRLLAWQTEQLLARSIAHEGPIVHVRPELVVEIAFDSLQASPQYPGGLALRFARVKRYRTDKDAAEADTIETVRRIYEAQSRGP</sequence>
<dbReference type="InterPro" id="IPR050191">
    <property type="entry name" value="ATP-dep_DNA_ligase"/>
</dbReference>
<evidence type="ECO:0000256" key="1">
    <source>
        <dbReference type="ARBA" id="ARBA00022598"/>
    </source>
</evidence>
<dbReference type="PROSITE" id="PS00333">
    <property type="entry name" value="DNA_LIGASE_A2"/>
    <property type="match status" value="1"/>
</dbReference>
<comment type="cofactor">
    <cofactor evidence="14">
        <name>Mg(2+)</name>
        <dbReference type="ChEBI" id="CHEBI:18420"/>
    </cofactor>
</comment>
<keyword evidence="19" id="KW-1185">Reference proteome</keyword>
<dbReference type="CDD" id="cd07972">
    <property type="entry name" value="OBF_DNA_ligase_Arch_LigB"/>
    <property type="match status" value="1"/>
</dbReference>
<dbReference type="PROSITE" id="PS00697">
    <property type="entry name" value="DNA_LIGASE_A1"/>
    <property type="match status" value="1"/>
</dbReference>
<keyword evidence="4 14" id="KW-0479">Metal-binding</keyword>
<evidence type="ECO:0000256" key="14">
    <source>
        <dbReference type="HAMAP-Rule" id="MF_00407"/>
    </source>
</evidence>
<comment type="catalytic activity">
    <reaction evidence="12 14 15">
        <text>ATP + (deoxyribonucleotide)n-3'-hydroxyl + 5'-phospho-(deoxyribonucleotide)m = (deoxyribonucleotide)n+m + AMP + diphosphate.</text>
        <dbReference type="EC" id="6.5.1.1"/>
    </reaction>
</comment>
<dbReference type="SUPFAM" id="SSF56091">
    <property type="entry name" value="DNA ligase/mRNA capping enzyme, catalytic domain"/>
    <property type="match status" value="1"/>
</dbReference>
<dbReference type="AlphaFoldDB" id="L0GZV9"/>
<keyword evidence="3 14" id="KW-0235">DNA replication</keyword>
<feature type="binding site" evidence="14">
    <location>
        <position position="379"/>
    </location>
    <ligand>
        <name>ATP</name>
        <dbReference type="ChEBI" id="CHEBI:30616"/>
    </ligand>
</feature>
<dbReference type="Gene3D" id="3.30.470.30">
    <property type="entry name" value="DNA ligase/mRNA capping enzyme"/>
    <property type="match status" value="1"/>
</dbReference>
<dbReference type="InterPro" id="IPR036599">
    <property type="entry name" value="DNA_ligase_N_sf"/>
</dbReference>
<evidence type="ECO:0000256" key="7">
    <source>
        <dbReference type="ARBA" id="ARBA00022840"/>
    </source>
</evidence>
<feature type="binding site" evidence="14">
    <location>
        <position position="217"/>
    </location>
    <ligand>
        <name>ATP</name>
        <dbReference type="ChEBI" id="CHEBI:30616"/>
    </ligand>
</feature>
<keyword evidence="11 14" id="KW-0131">Cell cycle</keyword>
<dbReference type="KEGG" id="tmb:Thimo_2167"/>
<dbReference type="GO" id="GO:0051301">
    <property type="term" value="P:cell division"/>
    <property type="evidence" value="ECO:0007669"/>
    <property type="project" value="UniProtKB-KW"/>
</dbReference>
<keyword evidence="7 14" id="KW-0067">ATP-binding</keyword>
<evidence type="ECO:0000256" key="9">
    <source>
        <dbReference type="ARBA" id="ARBA00023172"/>
    </source>
</evidence>
<feature type="domain" description="ATP-dependent DNA ligase family profile" evidence="17">
    <location>
        <begin position="289"/>
        <end position="413"/>
    </location>
</feature>
<dbReference type="STRING" id="765912.Thimo_2167"/>
<dbReference type="InterPro" id="IPR022865">
    <property type="entry name" value="DNA_ligae_ATP-dep_bac/arc"/>
</dbReference>
<evidence type="ECO:0000256" key="8">
    <source>
        <dbReference type="ARBA" id="ARBA00022842"/>
    </source>
</evidence>
<dbReference type="GO" id="GO:0003677">
    <property type="term" value="F:DNA binding"/>
    <property type="evidence" value="ECO:0007669"/>
    <property type="project" value="InterPro"/>
</dbReference>
<name>L0GZV9_9GAMM</name>
<dbReference type="Gene3D" id="2.40.50.140">
    <property type="entry name" value="Nucleic acid-binding proteins"/>
    <property type="match status" value="1"/>
</dbReference>
<dbReference type="EMBL" id="CP003051">
    <property type="protein sequence ID" value="AGA90915.1"/>
    <property type="molecule type" value="Genomic_DNA"/>
</dbReference>
<evidence type="ECO:0000259" key="17">
    <source>
        <dbReference type="PROSITE" id="PS50160"/>
    </source>
</evidence>
<feature type="binding site" evidence="14">
    <location>
        <position position="373"/>
    </location>
    <ligand>
        <name>ATP</name>
        <dbReference type="ChEBI" id="CHEBI:30616"/>
    </ligand>
</feature>
<dbReference type="GO" id="GO:0006281">
    <property type="term" value="P:DNA repair"/>
    <property type="evidence" value="ECO:0007669"/>
    <property type="project" value="UniProtKB-UniRule"/>
</dbReference>
<dbReference type="HAMAP" id="MF_00407">
    <property type="entry name" value="DNA_ligase"/>
    <property type="match status" value="1"/>
</dbReference>
<evidence type="ECO:0000256" key="10">
    <source>
        <dbReference type="ARBA" id="ARBA00023204"/>
    </source>
</evidence>
<dbReference type="InterPro" id="IPR000977">
    <property type="entry name" value="DNA_ligase_ATP-dep"/>
</dbReference>
<dbReference type="SUPFAM" id="SSF117018">
    <property type="entry name" value="ATP-dependent DNA ligase DNA-binding domain"/>
    <property type="match status" value="1"/>
</dbReference>
<dbReference type="SUPFAM" id="SSF50249">
    <property type="entry name" value="Nucleic acid-binding proteins"/>
    <property type="match status" value="1"/>
</dbReference>
<dbReference type="InterPro" id="IPR012340">
    <property type="entry name" value="NA-bd_OB-fold"/>
</dbReference>
<dbReference type="OrthoDB" id="9767858at2"/>
<feature type="binding site" evidence="14">
    <location>
        <position position="261"/>
    </location>
    <ligand>
        <name>ATP</name>
        <dbReference type="ChEBI" id="CHEBI:30616"/>
    </ligand>
</feature>
<evidence type="ECO:0000313" key="19">
    <source>
        <dbReference type="Proteomes" id="UP000010816"/>
    </source>
</evidence>
<protein>
    <recommendedName>
        <fullName evidence="14">Probable DNA ligase</fullName>
        <ecNumber evidence="14">6.5.1.1</ecNumber>
    </recommendedName>
    <alternativeName>
        <fullName evidence="14">Polydeoxyribonucleotide synthase [ATP]</fullName>
    </alternativeName>
</protein>
<feature type="active site" description="N6-AMP-lysine intermediate" evidence="14">
    <location>
        <position position="212"/>
    </location>
</feature>
<dbReference type="GO" id="GO:0046872">
    <property type="term" value="F:metal ion binding"/>
    <property type="evidence" value="ECO:0007669"/>
    <property type="project" value="UniProtKB-KW"/>
</dbReference>
<dbReference type="Proteomes" id="UP000010816">
    <property type="component" value="Chromosome"/>
</dbReference>
<dbReference type="GO" id="GO:0003910">
    <property type="term" value="F:DNA ligase (ATP) activity"/>
    <property type="evidence" value="ECO:0007669"/>
    <property type="project" value="UniProtKB-UniRule"/>
</dbReference>
<dbReference type="GO" id="GO:0006310">
    <property type="term" value="P:DNA recombination"/>
    <property type="evidence" value="ECO:0007669"/>
    <property type="project" value="UniProtKB-UniRule"/>
</dbReference>
<gene>
    <name evidence="14" type="primary">lig</name>
    <name evidence="18" type="ORF">Thimo_2167</name>
</gene>
<comment type="function">
    <text evidence="13 14">DNA ligase that seals nicks in double-stranded DNA during DNA replication, DNA recombination and DNA repair.</text>
</comment>
<evidence type="ECO:0000256" key="4">
    <source>
        <dbReference type="ARBA" id="ARBA00022723"/>
    </source>
</evidence>
<dbReference type="InterPro" id="IPR016059">
    <property type="entry name" value="DNA_ligase_ATP-dep_CS"/>
</dbReference>
<evidence type="ECO:0000256" key="2">
    <source>
        <dbReference type="ARBA" id="ARBA00022618"/>
    </source>
</evidence>
<evidence type="ECO:0000256" key="15">
    <source>
        <dbReference type="RuleBase" id="RU000617"/>
    </source>
</evidence>
<dbReference type="GO" id="GO:0071897">
    <property type="term" value="P:DNA biosynthetic process"/>
    <property type="evidence" value="ECO:0007669"/>
    <property type="project" value="InterPro"/>
</dbReference>
<dbReference type="PANTHER" id="PTHR45674:SF13">
    <property type="entry name" value="DNA LIGASE-RELATED"/>
    <property type="match status" value="1"/>
</dbReference>
<dbReference type="EC" id="6.5.1.1" evidence="14"/>
<keyword evidence="6 14" id="KW-0227">DNA damage</keyword>
<keyword evidence="2 14" id="KW-0132">Cell division</keyword>
<evidence type="ECO:0000256" key="16">
    <source>
        <dbReference type="RuleBase" id="RU004196"/>
    </source>
</evidence>
<dbReference type="NCBIfam" id="NF002868">
    <property type="entry name" value="PRK03180.1"/>
    <property type="match status" value="1"/>
</dbReference>
<keyword evidence="10 14" id="KW-0234">DNA repair</keyword>
<dbReference type="GO" id="GO:0006260">
    <property type="term" value="P:DNA replication"/>
    <property type="evidence" value="ECO:0007669"/>
    <property type="project" value="UniProtKB-UniRule"/>
</dbReference>
<evidence type="ECO:0000256" key="13">
    <source>
        <dbReference type="ARBA" id="ARBA00054532"/>
    </source>
</evidence>
<evidence type="ECO:0000256" key="5">
    <source>
        <dbReference type="ARBA" id="ARBA00022741"/>
    </source>
</evidence>
<dbReference type="Pfam" id="PF04675">
    <property type="entry name" value="DNA_ligase_A_N"/>
    <property type="match status" value="1"/>
</dbReference>
<dbReference type="Gene3D" id="1.10.3260.10">
    <property type="entry name" value="DNA ligase, ATP-dependent, N-terminal domain"/>
    <property type="match status" value="1"/>
</dbReference>
<dbReference type="PROSITE" id="PS50160">
    <property type="entry name" value="DNA_LIGASE_A3"/>
    <property type="match status" value="1"/>
</dbReference>
<keyword evidence="9 14" id="KW-0233">DNA recombination</keyword>
<evidence type="ECO:0000256" key="6">
    <source>
        <dbReference type="ARBA" id="ARBA00022763"/>
    </source>
</evidence>